<proteinExistence type="predicted"/>
<dbReference type="AlphaFoldDB" id="A0A9Q5CYR2"/>
<evidence type="ECO:0000259" key="2">
    <source>
        <dbReference type="Pfam" id="PF18990"/>
    </source>
</evidence>
<keyword evidence="4" id="KW-1185">Reference proteome</keyword>
<feature type="domain" description="DUF5723" evidence="2">
    <location>
        <begin position="48"/>
        <end position="439"/>
    </location>
</feature>
<accession>A0A9Q5CYR2</accession>
<feature type="signal peptide" evidence="1">
    <location>
        <begin position="1"/>
        <end position="27"/>
    </location>
</feature>
<dbReference type="Pfam" id="PF18990">
    <property type="entry name" value="DUF5723"/>
    <property type="match status" value="1"/>
</dbReference>
<dbReference type="Proteomes" id="UP000281028">
    <property type="component" value="Unassembled WGS sequence"/>
</dbReference>
<evidence type="ECO:0000313" key="3">
    <source>
        <dbReference type="EMBL" id="NSL87463.1"/>
    </source>
</evidence>
<reference evidence="3" key="1">
    <citation type="submission" date="2020-05" db="EMBL/GenBank/DDBJ databases">
        <title>Chitinophaga laudate sp. nov., isolated from a tropical peat swamp.</title>
        <authorList>
            <person name="Goh C.B.S."/>
            <person name="Lee M.S."/>
            <person name="Parimannan S."/>
            <person name="Pasbakhsh P."/>
            <person name="Yule C.M."/>
            <person name="Rajandas H."/>
            <person name="Loke S."/>
            <person name="Croft L."/>
            <person name="Tan J.B.L."/>
        </authorList>
    </citation>
    <scope>NUCLEOTIDE SEQUENCE</scope>
    <source>
        <strain evidence="3">Mgbs1</strain>
    </source>
</reference>
<dbReference type="EMBL" id="RIAR02000001">
    <property type="protein sequence ID" value="NSL87463.1"/>
    <property type="molecule type" value="Genomic_DNA"/>
</dbReference>
<evidence type="ECO:0000313" key="4">
    <source>
        <dbReference type="Proteomes" id="UP000281028"/>
    </source>
</evidence>
<name>A0A9Q5CYR2_9BACT</name>
<sequence length="484" mass="53737">MPTMIVIFNRILLVAFMAVLLVHTAMAQSFPGISNSTYAGIYGVIANPASAAGYRYKWDVNIFGADVKAGNTYLSVPKSVLFSMPDSFKRNRDYFLDTTSRRNHNGWGSADIVMPSVLYAIDEKQAVSFVWRVRGSANGGRLPTPLANFFGVNFPNPQYRGKGLTIQQLDGTMHIWNEFGLSYARVIKEGYTSRWKGGITVKLLSGIAAGYADVNNASFVVNTSRNADITSGTLHYAYNSDVDTWDKPYTRNVPLFKNIGVGFDIGVIYEYRADNGGWGKAESSDADDYTFRIGVSLNDIGRIKYSKGKYSTDLDLRKEDVNPREIGYKNKENINQYAQRLSRYFTPIGSDSMFTMTLPATLNLMGDYNIDSRFFISANAVIALNGGRSNITKTYALTQFLLTPRYETERFGAYLPVVVNYNGQADIGAGFRVGPLVIGSYSIFTNLFRKHVDHADAFVALRLNSGMIGRGKARNRQLGCPVNE</sequence>
<dbReference type="InterPro" id="IPR043781">
    <property type="entry name" value="DUF5723"/>
</dbReference>
<evidence type="ECO:0000256" key="1">
    <source>
        <dbReference type="SAM" id="SignalP"/>
    </source>
</evidence>
<gene>
    <name evidence="3" type="ORF">ECE50_011510</name>
</gene>
<protein>
    <recommendedName>
        <fullName evidence="2">DUF5723 domain-containing protein</fullName>
    </recommendedName>
</protein>
<feature type="chain" id="PRO_5040327438" description="DUF5723 domain-containing protein" evidence="1">
    <location>
        <begin position="28"/>
        <end position="484"/>
    </location>
</feature>
<organism evidence="3 4">
    <name type="scientific">Chitinophaga solisilvae</name>
    <dbReference type="NCBI Taxonomy" id="1233460"/>
    <lineage>
        <taxon>Bacteria</taxon>
        <taxon>Pseudomonadati</taxon>
        <taxon>Bacteroidota</taxon>
        <taxon>Chitinophagia</taxon>
        <taxon>Chitinophagales</taxon>
        <taxon>Chitinophagaceae</taxon>
        <taxon>Chitinophaga</taxon>
    </lineage>
</organism>
<keyword evidence="1" id="KW-0732">Signal</keyword>
<comment type="caution">
    <text evidence="3">The sequence shown here is derived from an EMBL/GenBank/DDBJ whole genome shotgun (WGS) entry which is preliminary data.</text>
</comment>